<feature type="compositionally biased region" description="Basic residues" evidence="1">
    <location>
        <begin position="130"/>
        <end position="150"/>
    </location>
</feature>
<comment type="caution">
    <text evidence="3">The sequence shown here is derived from an EMBL/GenBank/DDBJ whole genome shotgun (WGS) entry which is preliminary data.</text>
</comment>
<feature type="transmembrane region" description="Helical" evidence="2">
    <location>
        <begin position="33"/>
        <end position="53"/>
    </location>
</feature>
<evidence type="ECO:0000313" key="4">
    <source>
        <dbReference type="Proteomes" id="UP001432027"/>
    </source>
</evidence>
<organism evidence="3 4">
    <name type="scientific">Pristionchus entomophagus</name>
    <dbReference type="NCBI Taxonomy" id="358040"/>
    <lineage>
        <taxon>Eukaryota</taxon>
        <taxon>Metazoa</taxon>
        <taxon>Ecdysozoa</taxon>
        <taxon>Nematoda</taxon>
        <taxon>Chromadorea</taxon>
        <taxon>Rhabditida</taxon>
        <taxon>Rhabditina</taxon>
        <taxon>Diplogasteromorpha</taxon>
        <taxon>Diplogasteroidea</taxon>
        <taxon>Neodiplogasteridae</taxon>
        <taxon>Pristionchus</taxon>
    </lineage>
</organism>
<reference evidence="3" key="1">
    <citation type="submission" date="2023-10" db="EMBL/GenBank/DDBJ databases">
        <title>Genome assembly of Pristionchus species.</title>
        <authorList>
            <person name="Yoshida K."/>
            <person name="Sommer R.J."/>
        </authorList>
    </citation>
    <scope>NUCLEOTIDE SEQUENCE</scope>
    <source>
        <strain evidence="3">RS0144</strain>
    </source>
</reference>
<dbReference type="AlphaFoldDB" id="A0AAV5TRB9"/>
<feature type="compositionally biased region" description="Basic residues" evidence="1">
    <location>
        <begin position="176"/>
        <end position="214"/>
    </location>
</feature>
<evidence type="ECO:0000256" key="1">
    <source>
        <dbReference type="SAM" id="MobiDB-lite"/>
    </source>
</evidence>
<dbReference type="Proteomes" id="UP001432027">
    <property type="component" value="Unassembled WGS sequence"/>
</dbReference>
<keyword evidence="2" id="KW-0812">Transmembrane</keyword>
<keyword evidence="4" id="KW-1185">Reference proteome</keyword>
<name>A0AAV5TRB9_9BILA</name>
<feature type="compositionally biased region" description="Basic residues" evidence="1">
    <location>
        <begin position="95"/>
        <end position="112"/>
    </location>
</feature>
<sequence>VGDSPPPLPRLLPPLPYSSSYRTSSIPYPCLKMISLFLLLLHLSTVGLLALACGAKKKKSESAAVPALADSKPATHINSGSAEIPTPKAPARTPPPRRRRNQRRRRTNRPRRTATMSTTRSRGLRDWQMRKRNPKTAPRANRRRRRRTARKRETIRQINQRRRKLERTRLITTSRRNWRRTIRRTSRRRLTRERTRRRPTGRRATRKRSRRRTTNRLQLQRRSQPKLQPPSLQQFPRTWVRKQQ</sequence>
<proteinExistence type="predicted"/>
<accession>A0AAV5TRB9</accession>
<feature type="non-terminal residue" evidence="3">
    <location>
        <position position="1"/>
    </location>
</feature>
<feature type="compositionally biased region" description="Low complexity" evidence="1">
    <location>
        <begin position="215"/>
        <end position="236"/>
    </location>
</feature>
<gene>
    <name evidence="3" type="ORF">PENTCL1PPCAC_19091</name>
</gene>
<protein>
    <submittedName>
        <fullName evidence="3">Uncharacterized protein</fullName>
    </submittedName>
</protein>
<dbReference type="EMBL" id="BTSX01000004">
    <property type="protein sequence ID" value="GMS96916.1"/>
    <property type="molecule type" value="Genomic_DNA"/>
</dbReference>
<feature type="region of interest" description="Disordered" evidence="1">
    <location>
        <begin position="61"/>
        <end position="156"/>
    </location>
</feature>
<evidence type="ECO:0000313" key="3">
    <source>
        <dbReference type="EMBL" id="GMS96916.1"/>
    </source>
</evidence>
<feature type="region of interest" description="Disordered" evidence="1">
    <location>
        <begin position="176"/>
        <end position="244"/>
    </location>
</feature>
<keyword evidence="2" id="KW-1133">Transmembrane helix</keyword>
<evidence type="ECO:0000256" key="2">
    <source>
        <dbReference type="SAM" id="Phobius"/>
    </source>
</evidence>
<keyword evidence="2" id="KW-0472">Membrane</keyword>